<evidence type="ECO:0000313" key="1">
    <source>
        <dbReference type="EMBL" id="PWS38944.1"/>
    </source>
</evidence>
<dbReference type="Proteomes" id="UP000245765">
    <property type="component" value="Unassembled WGS sequence"/>
</dbReference>
<organism evidence="1 2">
    <name type="scientific">Falsiroseomonas bella</name>
    <dbReference type="NCBI Taxonomy" id="2184016"/>
    <lineage>
        <taxon>Bacteria</taxon>
        <taxon>Pseudomonadati</taxon>
        <taxon>Pseudomonadota</taxon>
        <taxon>Alphaproteobacteria</taxon>
        <taxon>Acetobacterales</taxon>
        <taxon>Roseomonadaceae</taxon>
        <taxon>Falsiroseomonas</taxon>
    </lineage>
</organism>
<evidence type="ECO:0000313" key="2">
    <source>
        <dbReference type="Proteomes" id="UP000245765"/>
    </source>
</evidence>
<reference evidence="2" key="1">
    <citation type="submission" date="2018-05" db="EMBL/GenBank/DDBJ databases">
        <authorList>
            <person name="Du Z."/>
            <person name="Wang X."/>
        </authorList>
    </citation>
    <scope>NUCLEOTIDE SEQUENCE [LARGE SCALE GENOMIC DNA]</scope>
    <source>
        <strain evidence="2">CQN31</strain>
    </source>
</reference>
<keyword evidence="2" id="KW-1185">Reference proteome</keyword>
<comment type="caution">
    <text evidence="1">The sequence shown here is derived from an EMBL/GenBank/DDBJ whole genome shotgun (WGS) entry which is preliminary data.</text>
</comment>
<proteinExistence type="predicted"/>
<dbReference type="EMBL" id="QGNA01000001">
    <property type="protein sequence ID" value="PWS38944.1"/>
    <property type="molecule type" value="Genomic_DNA"/>
</dbReference>
<name>A0A317FIL9_9PROT</name>
<gene>
    <name evidence="1" type="ORF">DFH01_06775</name>
</gene>
<dbReference type="AlphaFoldDB" id="A0A317FIL9"/>
<protein>
    <submittedName>
        <fullName evidence="1">Uncharacterized protein</fullName>
    </submittedName>
</protein>
<sequence>MFGWFKPKLPPQEEMHRNRRLYRESIVRKIHRLDGYGRQICRMQVLDEHQHFLQEFGTPSRFLDLPPEQRNVFLAKLVERSEVYERRGERKSALGVIAFGVWLDCLCFGEPEEAERFWASL</sequence>
<dbReference type="RefSeq" id="WP_109869565.1">
    <property type="nucleotide sequence ID" value="NZ_QGNA01000001.1"/>
</dbReference>
<accession>A0A317FIL9</accession>